<organism evidence="2">
    <name type="scientific">Candidatus Methanophaga sp. ANME-1 ERB7</name>
    <dbReference type="NCBI Taxonomy" id="2759913"/>
    <lineage>
        <taxon>Archaea</taxon>
        <taxon>Methanobacteriati</taxon>
        <taxon>Methanobacteriota</taxon>
        <taxon>Stenosarchaea group</taxon>
        <taxon>Methanomicrobia</taxon>
        <taxon>Candidatus Methanophagales</taxon>
        <taxon>Candidatus Methanophagaceae</taxon>
        <taxon>Candidatus Methanophaga</taxon>
    </lineage>
</organism>
<name>A0A7G9ZCQ6_9EURY</name>
<sequence>MFLVDTNVFLEILLGQAKKESCKKFLDDNIGNLNITDFSLHSIGIILFRYDKESIFQNFVEDVIPNVSLLSLPIKMYGEVINVSRSLNLDFDDAYQYNIATYHGLKLVTMDKDFEGIVDVEILFL</sequence>
<dbReference type="Pfam" id="PF01850">
    <property type="entry name" value="PIN"/>
    <property type="match status" value="1"/>
</dbReference>
<reference evidence="2" key="1">
    <citation type="submission" date="2020-06" db="EMBL/GenBank/DDBJ databases">
        <title>Unique genomic features of the anaerobic methanotrophic archaea.</title>
        <authorList>
            <person name="Chadwick G.L."/>
            <person name="Skennerton C.T."/>
            <person name="Laso-Perez R."/>
            <person name="Leu A.O."/>
            <person name="Speth D.R."/>
            <person name="Yu H."/>
            <person name="Morgan-Lang C."/>
            <person name="Hatzenpichler R."/>
            <person name="Goudeau D."/>
            <person name="Malmstrom R."/>
            <person name="Brazelton W.J."/>
            <person name="Woyke T."/>
            <person name="Hallam S.J."/>
            <person name="Tyson G.W."/>
            <person name="Wegener G."/>
            <person name="Boetius A."/>
            <person name="Orphan V."/>
        </authorList>
    </citation>
    <scope>NUCLEOTIDE SEQUENCE</scope>
</reference>
<dbReference type="EMBL" id="MT631712">
    <property type="protein sequence ID" value="QNO58040.1"/>
    <property type="molecule type" value="Genomic_DNA"/>
</dbReference>
<evidence type="ECO:0000259" key="1">
    <source>
        <dbReference type="Pfam" id="PF01850"/>
    </source>
</evidence>
<dbReference type="SUPFAM" id="SSF88723">
    <property type="entry name" value="PIN domain-like"/>
    <property type="match status" value="1"/>
</dbReference>
<gene>
    <name evidence="2" type="ORF">BLAHKPKO_00004</name>
</gene>
<dbReference type="InterPro" id="IPR029060">
    <property type="entry name" value="PIN-like_dom_sf"/>
</dbReference>
<protein>
    <recommendedName>
        <fullName evidence="1">PIN domain-containing protein</fullName>
    </recommendedName>
</protein>
<dbReference type="InterPro" id="IPR002716">
    <property type="entry name" value="PIN_dom"/>
</dbReference>
<evidence type="ECO:0000313" key="2">
    <source>
        <dbReference type="EMBL" id="QNO58040.1"/>
    </source>
</evidence>
<proteinExistence type="predicted"/>
<dbReference type="AlphaFoldDB" id="A0A7G9ZCQ6"/>
<accession>A0A7G9ZCQ6</accession>
<dbReference type="Gene3D" id="3.40.50.1010">
    <property type="entry name" value="5'-nuclease"/>
    <property type="match status" value="1"/>
</dbReference>
<feature type="domain" description="PIN" evidence="1">
    <location>
        <begin position="3"/>
        <end position="115"/>
    </location>
</feature>